<feature type="transmembrane region" description="Helical" evidence="6">
    <location>
        <begin position="176"/>
        <end position="205"/>
    </location>
</feature>
<evidence type="ECO:0000259" key="7">
    <source>
        <dbReference type="Pfam" id="PF04039"/>
    </source>
</evidence>
<dbReference type="EMBL" id="JASNVW010000002">
    <property type="protein sequence ID" value="MDK6028587.1"/>
    <property type="molecule type" value="Genomic_DNA"/>
</dbReference>
<dbReference type="Pfam" id="PF04039">
    <property type="entry name" value="MnhB"/>
    <property type="match status" value="1"/>
</dbReference>
<evidence type="ECO:0000256" key="5">
    <source>
        <dbReference type="ARBA" id="ARBA00023136"/>
    </source>
</evidence>
<evidence type="ECO:0000313" key="9">
    <source>
        <dbReference type="Proteomes" id="UP001529235"/>
    </source>
</evidence>
<keyword evidence="4 6" id="KW-1133">Transmembrane helix</keyword>
<sequence>MRVSDIVAGLSMAILAIILSYLMVYGGLGPIAPYNLRPLAVSYLNYTYNPWEIKLSAMAPEGVTSIVWDYRGLDTYFETSVLFIALIGLLALFRGSNIVQGISNKGLSLIVKTTTKIVAPLILVAGVSLAYHGHLTPGGGFQGGSFMTVAIALIVVAFSIEFIAQKKITIDKLLIIRWIGLIFIVLTAVFLLIKALIFGGYAYIFQNMIRIGSQYTMPSWFLDRPLGGILFFFNVSESVAVVGGLSLGIVLLSLRDEEVKHVIGGEEHE</sequence>
<keyword evidence="9" id="KW-1185">Reference proteome</keyword>
<feature type="transmembrane region" description="Helical" evidence="6">
    <location>
        <begin position="145"/>
        <end position="164"/>
    </location>
</feature>
<dbReference type="InterPro" id="IPR007182">
    <property type="entry name" value="MnhB"/>
</dbReference>
<comment type="caution">
    <text evidence="8">The sequence shown here is derived from an EMBL/GenBank/DDBJ whole genome shotgun (WGS) entry which is preliminary data.</text>
</comment>
<evidence type="ECO:0000256" key="6">
    <source>
        <dbReference type="SAM" id="Phobius"/>
    </source>
</evidence>
<dbReference type="PANTHER" id="PTHR33932:SF4">
    <property type="entry name" value="NA(+)_H(+) ANTIPORTER SUBUNIT B"/>
    <property type="match status" value="1"/>
</dbReference>
<dbReference type="RefSeq" id="WP_285273566.1">
    <property type="nucleotide sequence ID" value="NZ_JASNVW010000002.1"/>
</dbReference>
<feature type="transmembrane region" description="Helical" evidence="6">
    <location>
        <begin position="75"/>
        <end position="93"/>
    </location>
</feature>
<accession>A0ABD4Z6G9</accession>
<proteinExistence type="predicted"/>
<feature type="transmembrane region" description="Helical" evidence="6">
    <location>
        <begin position="114"/>
        <end position="133"/>
    </location>
</feature>
<dbReference type="AlphaFoldDB" id="A0ABD4Z6G9"/>
<gene>
    <name evidence="8" type="ORF">QPL79_04365</name>
</gene>
<feature type="transmembrane region" description="Helical" evidence="6">
    <location>
        <begin position="7"/>
        <end position="28"/>
    </location>
</feature>
<evidence type="ECO:0000256" key="4">
    <source>
        <dbReference type="ARBA" id="ARBA00022989"/>
    </source>
</evidence>
<reference evidence="8 9" key="1">
    <citation type="submission" date="2023-05" db="EMBL/GenBank/DDBJ databases">
        <title>A new hyperthermophilic archaea 'Ignisphaera cupida' sp. nov. and description of the family 'Ignisphaeraceae' fam. nov.</title>
        <authorList>
            <person name="Podosokorskaya O.A."/>
            <person name="Elcheninov A.G."/>
            <person name="Klukina A."/>
            <person name="Merkel A.Y."/>
        </authorList>
    </citation>
    <scope>NUCLEOTIDE SEQUENCE [LARGE SCALE GENOMIC DNA]</scope>
    <source>
        <strain evidence="8 9">4213-co</strain>
    </source>
</reference>
<feature type="transmembrane region" description="Helical" evidence="6">
    <location>
        <begin position="225"/>
        <end position="252"/>
    </location>
</feature>
<evidence type="ECO:0000256" key="2">
    <source>
        <dbReference type="ARBA" id="ARBA00022475"/>
    </source>
</evidence>
<evidence type="ECO:0000256" key="1">
    <source>
        <dbReference type="ARBA" id="ARBA00004651"/>
    </source>
</evidence>
<keyword evidence="5 6" id="KW-0472">Membrane</keyword>
<evidence type="ECO:0000313" key="8">
    <source>
        <dbReference type="EMBL" id="MDK6028587.1"/>
    </source>
</evidence>
<dbReference type="InterPro" id="IPR050622">
    <property type="entry name" value="CPA3_antiporter_subunitB"/>
</dbReference>
<comment type="subcellular location">
    <subcellularLocation>
        <location evidence="1">Cell membrane</location>
        <topology evidence="1">Multi-pass membrane protein</topology>
    </subcellularLocation>
</comment>
<evidence type="ECO:0000256" key="3">
    <source>
        <dbReference type="ARBA" id="ARBA00022692"/>
    </source>
</evidence>
<feature type="domain" description="Na+/H+ antiporter MnhB subunit-related protein" evidence="7">
    <location>
        <begin position="110"/>
        <end position="246"/>
    </location>
</feature>
<keyword evidence="2" id="KW-1003">Cell membrane</keyword>
<dbReference type="Proteomes" id="UP001529235">
    <property type="component" value="Unassembled WGS sequence"/>
</dbReference>
<name>A0ABD4Z6G9_9CREN</name>
<protein>
    <submittedName>
        <fullName evidence="8">MnhB domain-containing protein</fullName>
    </submittedName>
</protein>
<dbReference type="GO" id="GO:0005886">
    <property type="term" value="C:plasma membrane"/>
    <property type="evidence" value="ECO:0007669"/>
    <property type="project" value="UniProtKB-SubCell"/>
</dbReference>
<organism evidence="8 9">
    <name type="scientific">Ignisphaera cupida</name>
    <dbReference type="NCBI Taxonomy" id="3050454"/>
    <lineage>
        <taxon>Archaea</taxon>
        <taxon>Thermoproteota</taxon>
        <taxon>Thermoprotei</taxon>
        <taxon>Desulfurococcales</taxon>
        <taxon>Desulfurococcaceae</taxon>
        <taxon>Ignisphaera</taxon>
    </lineage>
</organism>
<dbReference type="PANTHER" id="PTHR33932">
    <property type="entry name" value="NA(+)/H(+) ANTIPORTER SUBUNIT B"/>
    <property type="match status" value="1"/>
</dbReference>
<keyword evidence="3 6" id="KW-0812">Transmembrane</keyword>